<keyword evidence="2" id="KW-0472">Membrane</keyword>
<evidence type="ECO:0000256" key="2">
    <source>
        <dbReference type="SAM" id="Phobius"/>
    </source>
</evidence>
<comment type="caution">
    <text evidence="3">The sequence shown here is derived from an EMBL/GenBank/DDBJ whole genome shotgun (WGS) entry which is preliminary data.</text>
</comment>
<dbReference type="Proteomes" id="UP001054902">
    <property type="component" value="Unassembled WGS sequence"/>
</dbReference>
<sequence length="277" mass="32144">MSSLSPSHYKKVPTNDDNALLGEEEEEFHMYRDVPLSNNLPTTLHNSRERISSKPLSLRNLAPPSPIETGPEEYKSLDLNEEKDPYNSNSDDEDLGKYSIAFNKSLGRHGNIPNPRSNSYRQRSISLSGHKANGGFWSRESPVKRLYYRIQDARNETKRKRLERLLALPDEATLHFHKERCALFFGTWCDLLDKGLFPLLLVLVVYIVILALLDEEYVITKKLMLIIGIPLFIFRFSWRPLCWVVSERRRKVSGDSRLFQEVERSVVTDHQIQMQII</sequence>
<keyword evidence="2" id="KW-0812">Transmembrane</keyword>
<reference evidence="3 4" key="1">
    <citation type="journal article" date="2021" name="Sci. Rep.">
        <title>The genome of the diatom Chaetoceros tenuissimus carries an ancient integrated fragment of an extant virus.</title>
        <authorList>
            <person name="Hongo Y."/>
            <person name="Kimura K."/>
            <person name="Takaki Y."/>
            <person name="Yoshida Y."/>
            <person name="Baba S."/>
            <person name="Kobayashi G."/>
            <person name="Nagasaki K."/>
            <person name="Hano T."/>
            <person name="Tomaru Y."/>
        </authorList>
    </citation>
    <scope>NUCLEOTIDE SEQUENCE [LARGE SCALE GENOMIC DNA]</scope>
    <source>
        <strain evidence="3 4">NIES-3715</strain>
    </source>
</reference>
<evidence type="ECO:0000256" key="1">
    <source>
        <dbReference type="SAM" id="MobiDB-lite"/>
    </source>
</evidence>
<feature type="transmembrane region" description="Helical" evidence="2">
    <location>
        <begin position="219"/>
        <end position="238"/>
    </location>
</feature>
<keyword evidence="4" id="KW-1185">Reference proteome</keyword>
<evidence type="ECO:0000313" key="3">
    <source>
        <dbReference type="EMBL" id="GFH59278.1"/>
    </source>
</evidence>
<feature type="transmembrane region" description="Helical" evidence="2">
    <location>
        <begin position="195"/>
        <end position="213"/>
    </location>
</feature>
<feature type="compositionally biased region" description="Polar residues" evidence="1">
    <location>
        <begin position="36"/>
        <end position="45"/>
    </location>
</feature>
<keyword evidence="2" id="KW-1133">Transmembrane helix</keyword>
<dbReference type="AlphaFoldDB" id="A0AAD3D7Q9"/>
<feature type="compositionally biased region" description="Basic and acidic residues" evidence="1">
    <location>
        <begin position="72"/>
        <end position="85"/>
    </location>
</feature>
<organism evidence="3 4">
    <name type="scientific">Chaetoceros tenuissimus</name>
    <dbReference type="NCBI Taxonomy" id="426638"/>
    <lineage>
        <taxon>Eukaryota</taxon>
        <taxon>Sar</taxon>
        <taxon>Stramenopiles</taxon>
        <taxon>Ochrophyta</taxon>
        <taxon>Bacillariophyta</taxon>
        <taxon>Coscinodiscophyceae</taxon>
        <taxon>Chaetocerotophycidae</taxon>
        <taxon>Chaetocerotales</taxon>
        <taxon>Chaetocerotaceae</taxon>
        <taxon>Chaetoceros</taxon>
    </lineage>
</organism>
<gene>
    <name evidence="3" type="ORF">CTEN210_15754</name>
</gene>
<proteinExistence type="predicted"/>
<feature type="region of interest" description="Disordered" evidence="1">
    <location>
        <begin position="1"/>
        <end position="94"/>
    </location>
</feature>
<protein>
    <submittedName>
        <fullName evidence="3">Uncharacterized protein</fullName>
    </submittedName>
</protein>
<accession>A0AAD3D7Q9</accession>
<name>A0AAD3D7Q9_9STRA</name>
<evidence type="ECO:0000313" key="4">
    <source>
        <dbReference type="Proteomes" id="UP001054902"/>
    </source>
</evidence>
<dbReference type="EMBL" id="BLLK01000062">
    <property type="protein sequence ID" value="GFH59278.1"/>
    <property type="molecule type" value="Genomic_DNA"/>
</dbReference>